<name>A0AAF0DS76_9BASI</name>
<evidence type="ECO:0000256" key="6">
    <source>
        <dbReference type="ARBA" id="ARBA00022727"/>
    </source>
</evidence>
<dbReference type="Pfam" id="PF02223">
    <property type="entry name" value="Thymidylate_kin"/>
    <property type="match status" value="1"/>
</dbReference>
<dbReference type="PROSITE" id="PS01331">
    <property type="entry name" value="THYMIDYLATE_KINASE"/>
    <property type="match status" value="1"/>
</dbReference>
<evidence type="ECO:0000256" key="11">
    <source>
        <dbReference type="ARBA" id="ARBA00048461"/>
    </source>
</evidence>
<keyword evidence="8 14" id="KW-0418">Kinase</keyword>
<dbReference type="GO" id="GO:0006233">
    <property type="term" value="P:dTDP biosynthetic process"/>
    <property type="evidence" value="ECO:0007669"/>
    <property type="project" value="InterPro"/>
</dbReference>
<dbReference type="NCBIfam" id="TIGR00041">
    <property type="entry name" value="DTMP_kinase"/>
    <property type="match status" value="1"/>
</dbReference>
<dbReference type="CDD" id="cd01672">
    <property type="entry name" value="TMPK"/>
    <property type="match status" value="1"/>
</dbReference>
<keyword evidence="5 14" id="KW-0808">Transferase</keyword>
<dbReference type="Gene3D" id="3.40.50.300">
    <property type="entry name" value="P-loop containing nucleotide triphosphate hydrolases"/>
    <property type="match status" value="1"/>
</dbReference>
<dbReference type="InterPro" id="IPR018095">
    <property type="entry name" value="Thymidylate_kin_CS"/>
</dbReference>
<comment type="catalytic activity">
    <reaction evidence="10">
        <text>a diacylglycerol + H2O = a monoacylglycerol + a fatty acid + H(+)</text>
        <dbReference type="Rhea" id="RHEA:32731"/>
        <dbReference type="ChEBI" id="CHEBI:15377"/>
        <dbReference type="ChEBI" id="CHEBI:15378"/>
        <dbReference type="ChEBI" id="CHEBI:17408"/>
        <dbReference type="ChEBI" id="CHEBI:18035"/>
        <dbReference type="ChEBI" id="CHEBI:28868"/>
    </reaction>
</comment>
<keyword evidence="7" id="KW-0547">Nucleotide-binding</keyword>
<dbReference type="PANTHER" id="PTHR10344">
    <property type="entry name" value="THYMIDYLATE KINASE"/>
    <property type="match status" value="1"/>
</dbReference>
<dbReference type="InterPro" id="IPR029058">
    <property type="entry name" value="AB_hydrolase_fold"/>
</dbReference>
<dbReference type="Proteomes" id="UP001216638">
    <property type="component" value="Chromosome 1"/>
</dbReference>
<dbReference type="EMBL" id="CP119951">
    <property type="protein sequence ID" value="WFC93806.1"/>
    <property type="molecule type" value="Genomic_DNA"/>
</dbReference>
<feature type="domain" description="Serine aminopeptidase S33" evidence="13">
    <location>
        <begin position="49"/>
        <end position="138"/>
    </location>
</feature>
<evidence type="ECO:0000259" key="12">
    <source>
        <dbReference type="Pfam" id="PF02223"/>
    </source>
</evidence>
<dbReference type="GO" id="GO:0005829">
    <property type="term" value="C:cytosol"/>
    <property type="evidence" value="ECO:0007669"/>
    <property type="project" value="TreeGrafter"/>
</dbReference>
<dbReference type="GO" id="GO:0005524">
    <property type="term" value="F:ATP binding"/>
    <property type="evidence" value="ECO:0007669"/>
    <property type="project" value="UniProtKB-KW"/>
</dbReference>
<dbReference type="InterPro" id="IPR022742">
    <property type="entry name" value="Hydrolase_4"/>
</dbReference>
<dbReference type="GO" id="GO:0004798">
    <property type="term" value="F:dTMP kinase activity"/>
    <property type="evidence" value="ECO:0007669"/>
    <property type="project" value="UniProtKB-EC"/>
</dbReference>
<comment type="pathway">
    <text evidence="1">Pyrimidine metabolism; dTTP biosynthesis.</text>
</comment>
<evidence type="ECO:0000313" key="15">
    <source>
        <dbReference type="Proteomes" id="UP001216638"/>
    </source>
</evidence>
<dbReference type="PANTHER" id="PTHR10344:SF1">
    <property type="entry name" value="THYMIDYLATE KINASE"/>
    <property type="match status" value="1"/>
</dbReference>
<comment type="similarity">
    <text evidence="2">Belongs to the thymidylate kinase family.</text>
</comment>
<dbReference type="HAMAP" id="MF_00165">
    <property type="entry name" value="Thymidylate_kinase"/>
    <property type="match status" value="1"/>
</dbReference>
<dbReference type="GO" id="GO:0005634">
    <property type="term" value="C:nucleus"/>
    <property type="evidence" value="ECO:0007669"/>
    <property type="project" value="TreeGrafter"/>
</dbReference>
<evidence type="ECO:0000256" key="3">
    <source>
        <dbReference type="ARBA" id="ARBA00012980"/>
    </source>
</evidence>
<dbReference type="Gene3D" id="3.40.50.1820">
    <property type="entry name" value="alpha/beta hydrolase"/>
    <property type="match status" value="1"/>
</dbReference>
<dbReference type="GO" id="GO:0006235">
    <property type="term" value="P:dTTP biosynthetic process"/>
    <property type="evidence" value="ECO:0007669"/>
    <property type="project" value="TreeGrafter"/>
</dbReference>
<dbReference type="SUPFAM" id="SSF52540">
    <property type="entry name" value="P-loop containing nucleoside triphosphate hydrolases"/>
    <property type="match status" value="1"/>
</dbReference>
<evidence type="ECO:0000256" key="1">
    <source>
        <dbReference type="ARBA" id="ARBA00004992"/>
    </source>
</evidence>
<feature type="domain" description="Thymidylate kinase-like" evidence="12">
    <location>
        <begin position="313"/>
        <end position="489"/>
    </location>
</feature>
<proteinExistence type="inferred from homology"/>
<accession>A0AAF0DS76</accession>
<evidence type="ECO:0000256" key="2">
    <source>
        <dbReference type="ARBA" id="ARBA00009776"/>
    </source>
</evidence>
<dbReference type="InterPro" id="IPR018094">
    <property type="entry name" value="Thymidylate_kinase"/>
</dbReference>
<evidence type="ECO:0000259" key="13">
    <source>
        <dbReference type="Pfam" id="PF12146"/>
    </source>
</evidence>
<dbReference type="SUPFAM" id="SSF53474">
    <property type="entry name" value="alpha/beta-Hydrolases"/>
    <property type="match status" value="1"/>
</dbReference>
<evidence type="ECO:0000256" key="4">
    <source>
        <dbReference type="ARBA" id="ARBA00017144"/>
    </source>
</evidence>
<dbReference type="AlphaFoldDB" id="A0AAF0DS76"/>
<dbReference type="InterPro" id="IPR027417">
    <property type="entry name" value="P-loop_NTPase"/>
</dbReference>
<evidence type="ECO:0000256" key="9">
    <source>
        <dbReference type="ARBA" id="ARBA00022840"/>
    </source>
</evidence>
<dbReference type="GO" id="GO:0004550">
    <property type="term" value="F:nucleoside diphosphate kinase activity"/>
    <property type="evidence" value="ECO:0007669"/>
    <property type="project" value="TreeGrafter"/>
</dbReference>
<comment type="catalytic activity">
    <reaction evidence="11">
        <text>a monoacylglycerol + H2O = glycerol + a fatty acid + H(+)</text>
        <dbReference type="Rhea" id="RHEA:15245"/>
        <dbReference type="ChEBI" id="CHEBI:15377"/>
        <dbReference type="ChEBI" id="CHEBI:15378"/>
        <dbReference type="ChEBI" id="CHEBI:17408"/>
        <dbReference type="ChEBI" id="CHEBI:17754"/>
        <dbReference type="ChEBI" id="CHEBI:28868"/>
    </reaction>
</comment>
<evidence type="ECO:0000256" key="5">
    <source>
        <dbReference type="ARBA" id="ARBA00022679"/>
    </source>
</evidence>
<keyword evidence="6" id="KW-0545">Nucleotide biosynthesis</keyword>
<dbReference type="InterPro" id="IPR039430">
    <property type="entry name" value="Thymidylate_kin-like_dom"/>
</dbReference>
<sequence length="529" mass="59252">MAEHVVDVPFLDPGMADVPNPCYKGLLIQKGVEADAPLLERSHTEGRPLALFLHGMSSHKNGIMFKPLAQQLDMDSYRFDQRGEGESPGEWTNGSYELYADELNHIVEYLEQRFGYVVKLMVCHSKGCAIGYTFVGKHLTLASRRPPAQMIMLSGRFDMGRVYERLPEVEPSFKEKGYFEMTFPGRDGPRKVRMTRQDFIDGCEFPTPAYVKRVPSSVQMFIAHGTDDAVVPMIDSANFVNVLTAQPTRRPGTVQLNLLEGCDHNYLGKHREVLIDRVLRWLAVCQATEVVPTPVPAWAKHGPPSGRGALIVVEGLDRAGKSTQVERLVQALHARLVKFPDRTTQIGGMINAYLTNASDIPDEAIHLLFSANRWEVIDSIMQTLVTGQSVVCDRYAFSGIAYSRAKGLDLSWCLGPDVGIPMPDVTIFLDLDEATAASRSAYGDERYEKQAFQRVVRETFLDVEHLVQHSGGTWVRLDASSTPDEVYAEVYRTANEALKRVQKENLTLRPLSFNLLRTHKQQSAQRPSL</sequence>
<evidence type="ECO:0000256" key="7">
    <source>
        <dbReference type="ARBA" id="ARBA00022741"/>
    </source>
</evidence>
<dbReference type="GO" id="GO:0006227">
    <property type="term" value="P:dUDP biosynthetic process"/>
    <property type="evidence" value="ECO:0007669"/>
    <property type="project" value="TreeGrafter"/>
</dbReference>
<evidence type="ECO:0000256" key="8">
    <source>
        <dbReference type="ARBA" id="ARBA00022777"/>
    </source>
</evidence>
<keyword evidence="15" id="KW-1185">Reference proteome</keyword>
<keyword evidence="9" id="KW-0067">ATP-binding</keyword>
<organism evidence="14 15">
    <name type="scientific">Malassezia brasiliensis</name>
    <dbReference type="NCBI Taxonomy" id="1821822"/>
    <lineage>
        <taxon>Eukaryota</taxon>
        <taxon>Fungi</taxon>
        <taxon>Dikarya</taxon>
        <taxon>Basidiomycota</taxon>
        <taxon>Ustilaginomycotina</taxon>
        <taxon>Malasseziomycetes</taxon>
        <taxon>Malasseziales</taxon>
        <taxon>Malasseziaceae</taxon>
        <taxon>Malassezia</taxon>
    </lineage>
</organism>
<evidence type="ECO:0000256" key="10">
    <source>
        <dbReference type="ARBA" id="ARBA00047591"/>
    </source>
</evidence>
<evidence type="ECO:0000313" key="14">
    <source>
        <dbReference type="EMBL" id="WFC93806.1"/>
    </source>
</evidence>
<dbReference type="FunFam" id="3.40.50.300:FF:000679">
    <property type="entry name" value="Thymidylate kinase"/>
    <property type="match status" value="1"/>
</dbReference>
<dbReference type="EC" id="2.7.4.9" evidence="3"/>
<gene>
    <name evidence="14" type="primary">CDC8</name>
    <name evidence="14" type="ORF">MBRA1_000429</name>
</gene>
<protein>
    <recommendedName>
        <fullName evidence="4">Thymidylate kinase</fullName>
        <ecNumber evidence="3">2.7.4.9</ecNumber>
    </recommendedName>
</protein>
<reference evidence="14" key="1">
    <citation type="submission" date="2023-03" db="EMBL/GenBank/DDBJ databases">
        <title>Mating type loci evolution in Malassezia.</title>
        <authorList>
            <person name="Coelho M.A."/>
        </authorList>
    </citation>
    <scope>NUCLEOTIDE SEQUENCE</scope>
    <source>
        <strain evidence="14">CBS 14135</strain>
    </source>
</reference>
<dbReference type="Pfam" id="PF12146">
    <property type="entry name" value="Hydrolase_4"/>
    <property type="match status" value="1"/>
</dbReference>